<protein>
    <submittedName>
        <fullName evidence="6">Uncharacterized protein</fullName>
    </submittedName>
</protein>
<feature type="transmembrane region" description="Helical" evidence="5">
    <location>
        <begin position="234"/>
        <end position="257"/>
    </location>
</feature>
<accession>A0AB34JRT0</accession>
<feature type="transmembrane region" description="Helical" evidence="5">
    <location>
        <begin position="200"/>
        <end position="222"/>
    </location>
</feature>
<evidence type="ECO:0000313" key="7">
    <source>
        <dbReference type="Proteomes" id="UP001515480"/>
    </source>
</evidence>
<dbReference type="InterPro" id="IPR003689">
    <property type="entry name" value="ZIP"/>
</dbReference>
<dbReference type="AlphaFoldDB" id="A0AB34JRT0"/>
<evidence type="ECO:0000313" key="6">
    <source>
        <dbReference type="EMBL" id="KAL1523722.1"/>
    </source>
</evidence>
<dbReference type="GO" id="GO:0005385">
    <property type="term" value="F:zinc ion transmembrane transporter activity"/>
    <property type="evidence" value="ECO:0007669"/>
    <property type="project" value="TreeGrafter"/>
</dbReference>
<feature type="transmembrane region" description="Helical" evidence="5">
    <location>
        <begin position="61"/>
        <end position="80"/>
    </location>
</feature>
<dbReference type="GO" id="GO:0016020">
    <property type="term" value="C:membrane"/>
    <property type="evidence" value="ECO:0007669"/>
    <property type="project" value="UniProtKB-SubCell"/>
</dbReference>
<gene>
    <name evidence="6" type="ORF">AB1Y20_018652</name>
</gene>
<dbReference type="PANTHER" id="PTHR11040:SF44">
    <property type="entry name" value="PROTEIN ZNTC-RELATED"/>
    <property type="match status" value="1"/>
</dbReference>
<dbReference type="Pfam" id="PF02535">
    <property type="entry name" value="Zip"/>
    <property type="match status" value="1"/>
</dbReference>
<feature type="transmembrane region" description="Helical" evidence="5">
    <location>
        <begin position="166"/>
        <end position="188"/>
    </location>
</feature>
<evidence type="ECO:0000256" key="5">
    <source>
        <dbReference type="SAM" id="Phobius"/>
    </source>
</evidence>
<organism evidence="6 7">
    <name type="scientific">Prymnesium parvum</name>
    <name type="common">Toxic golden alga</name>
    <dbReference type="NCBI Taxonomy" id="97485"/>
    <lineage>
        <taxon>Eukaryota</taxon>
        <taxon>Haptista</taxon>
        <taxon>Haptophyta</taxon>
        <taxon>Prymnesiophyceae</taxon>
        <taxon>Prymnesiales</taxon>
        <taxon>Prymnesiaceae</taxon>
        <taxon>Prymnesium</taxon>
    </lineage>
</organism>
<evidence type="ECO:0000256" key="4">
    <source>
        <dbReference type="ARBA" id="ARBA00023136"/>
    </source>
</evidence>
<dbReference type="PANTHER" id="PTHR11040">
    <property type="entry name" value="ZINC/IRON TRANSPORTER"/>
    <property type="match status" value="1"/>
</dbReference>
<feature type="transmembrane region" description="Helical" evidence="5">
    <location>
        <begin position="86"/>
        <end position="105"/>
    </location>
</feature>
<feature type="transmembrane region" description="Helical" evidence="5">
    <location>
        <begin position="25"/>
        <end position="49"/>
    </location>
</feature>
<feature type="transmembrane region" description="Helical" evidence="5">
    <location>
        <begin position="263"/>
        <end position="284"/>
    </location>
</feature>
<keyword evidence="3 5" id="KW-1133">Transmembrane helix</keyword>
<keyword evidence="4 5" id="KW-0472">Membrane</keyword>
<proteinExistence type="predicted"/>
<comment type="subcellular location">
    <subcellularLocation>
        <location evidence="1">Membrane</location>
        <topology evidence="1">Multi-pass membrane protein</topology>
    </subcellularLocation>
</comment>
<evidence type="ECO:0000256" key="1">
    <source>
        <dbReference type="ARBA" id="ARBA00004141"/>
    </source>
</evidence>
<sequence>MGLQLLARNATARPPAPSSAEMLPAWQIMLVSCCVALAALTFGMVVVHWRWKIDSRDFNPLFLSAAAGFIAGLALLDQMADAVTDIPAAGAFACFLAGIVFMYALERVLLEHVHPHINETTVLQKKPAGARALAAPWRKVPCPDAECGDCDDAADTKSLAARGGAWVEWMSVASVLLRLAAWLVHGFMDGALIGSATSTSNLVALGCAMGACSVVDVSALLVSLSSAGLQSLTWATCAVVALVLTIPIGSAVFTWAVGLLQPAVANALGYLRACSAGVLIYMVVFEMAPPHVHTKLANLKLLTAFCLGVGLSYGFDRIGSIES</sequence>
<keyword evidence="2 5" id="KW-0812">Transmembrane</keyword>
<dbReference type="Proteomes" id="UP001515480">
    <property type="component" value="Unassembled WGS sequence"/>
</dbReference>
<name>A0AB34JRT0_PRYPA</name>
<reference evidence="6 7" key="1">
    <citation type="journal article" date="2024" name="Science">
        <title>Giant polyketide synthase enzymes in the biosynthesis of giant marine polyether toxins.</title>
        <authorList>
            <person name="Fallon T.R."/>
            <person name="Shende V.V."/>
            <person name="Wierzbicki I.H."/>
            <person name="Pendleton A.L."/>
            <person name="Watervoot N.F."/>
            <person name="Auber R.P."/>
            <person name="Gonzalez D.J."/>
            <person name="Wisecaver J.H."/>
            <person name="Moore B.S."/>
        </authorList>
    </citation>
    <scope>NUCLEOTIDE SEQUENCE [LARGE SCALE GENOMIC DNA]</scope>
    <source>
        <strain evidence="6 7">12B1</strain>
    </source>
</reference>
<evidence type="ECO:0000256" key="2">
    <source>
        <dbReference type="ARBA" id="ARBA00022692"/>
    </source>
</evidence>
<dbReference type="EMBL" id="JBGBPQ010000005">
    <property type="protein sequence ID" value="KAL1523722.1"/>
    <property type="molecule type" value="Genomic_DNA"/>
</dbReference>
<evidence type="ECO:0000256" key="3">
    <source>
        <dbReference type="ARBA" id="ARBA00022989"/>
    </source>
</evidence>
<keyword evidence="7" id="KW-1185">Reference proteome</keyword>
<comment type="caution">
    <text evidence="6">The sequence shown here is derived from an EMBL/GenBank/DDBJ whole genome shotgun (WGS) entry which is preliminary data.</text>
</comment>